<dbReference type="SUPFAM" id="SSF53098">
    <property type="entry name" value="Ribonuclease H-like"/>
    <property type="match status" value="1"/>
</dbReference>
<sequence length="511" mass="54658">MKSAEEIMNMLEAFDLTGSLRDAGELSGVSHHTVARYVAARDAGGISDRGAPRPQLIDAYVAKVEEWVEWSAGKVRADVAHDKLVALGFTGSERTTRRAVAVVKANFRVGRVRVHRPWVTEPGMWIQYDFGDGPMIDGVRTTLFVAWLAWSRFRVVLAIRDKTSPSVMAALDVTMRRIGGAPTYLLTDNEKTVTVEHVAGIAVRNPAMVAFARHYGVTLHTCVPVDPASKGGSESSVKVAKADLVPTDTNLLGAYESFADLEDACEVFCAQVNARVHRVTRRAPEAMLAEERLRLHPVPADPHTVAFGLTRVVPPKTPMVTFEAGQYSVPHELLGATVWVRVHGRGADEQVVIVHVGATGPLEVARHARARPGSPQITDAHFPPAPPGALGRVPLARTVSEAAFLSLGDGARVWLAEAAAAGTTKMRVKMAQAVQLAKLFTRADVDWALGHAAVHARFAEADLASILDHHATITAAAGPVSQASEDRSLTQGTAGWATLGASTPDATQVTA</sequence>
<evidence type="ECO:0000259" key="2">
    <source>
        <dbReference type="PROSITE" id="PS50994"/>
    </source>
</evidence>
<name>A0ABY6P6I2_9NOCA</name>
<evidence type="ECO:0000313" key="4">
    <source>
        <dbReference type="Proteomes" id="UP001164965"/>
    </source>
</evidence>
<dbReference type="InterPro" id="IPR012337">
    <property type="entry name" value="RNaseH-like_sf"/>
</dbReference>
<dbReference type="NCBIfam" id="NF033546">
    <property type="entry name" value="transpos_IS21"/>
    <property type="match status" value="1"/>
</dbReference>
<evidence type="ECO:0000313" key="3">
    <source>
        <dbReference type="EMBL" id="UZJ26891.1"/>
    </source>
</evidence>
<dbReference type="InterPro" id="IPR054353">
    <property type="entry name" value="IstA-like_C"/>
</dbReference>
<dbReference type="RefSeq" id="WP_265384995.1">
    <property type="nucleotide sequence ID" value="NZ_CP110616.1"/>
</dbReference>
<dbReference type="Proteomes" id="UP001164965">
    <property type="component" value="Plasmid unnamed1"/>
</dbReference>
<dbReference type="Gene3D" id="3.30.420.10">
    <property type="entry name" value="Ribonuclease H-like superfamily/Ribonuclease H"/>
    <property type="match status" value="1"/>
</dbReference>
<feature type="domain" description="Integrase catalytic" evidence="2">
    <location>
        <begin position="113"/>
        <end position="292"/>
    </location>
</feature>
<reference evidence="3" key="1">
    <citation type="submission" date="2022-10" db="EMBL/GenBank/DDBJ databases">
        <title>Rhodococcus sp.75.</title>
        <authorList>
            <person name="Sun M."/>
        </authorList>
    </citation>
    <scope>NUCLEOTIDE SEQUENCE</scope>
    <source>
        <strain evidence="3">75</strain>
        <plasmid evidence="3">unnamed1</plasmid>
    </source>
</reference>
<keyword evidence="3" id="KW-0614">Plasmid</keyword>
<accession>A0ABY6P6I2</accession>
<dbReference type="InterPro" id="IPR036397">
    <property type="entry name" value="RNaseH_sf"/>
</dbReference>
<dbReference type="PROSITE" id="PS50994">
    <property type="entry name" value="INTEGRASE"/>
    <property type="match status" value="1"/>
</dbReference>
<dbReference type="InterPro" id="IPR001584">
    <property type="entry name" value="Integrase_cat-core"/>
</dbReference>
<dbReference type="PANTHER" id="PTHR35004">
    <property type="entry name" value="TRANSPOSASE RV3428C-RELATED"/>
    <property type="match status" value="1"/>
</dbReference>
<gene>
    <name evidence="3" type="primary">istA</name>
    <name evidence="3" type="ORF">RHODO2019_18020</name>
</gene>
<keyword evidence="4" id="KW-1185">Reference proteome</keyword>
<dbReference type="EMBL" id="CP110616">
    <property type="protein sequence ID" value="UZJ26891.1"/>
    <property type="molecule type" value="Genomic_DNA"/>
</dbReference>
<evidence type="ECO:0000256" key="1">
    <source>
        <dbReference type="ARBA" id="ARBA00009277"/>
    </source>
</evidence>
<comment type="similarity">
    <text evidence="1">Belongs to the transposase IS21/IS408/IS1162 family.</text>
</comment>
<protein>
    <submittedName>
        <fullName evidence="3">IS21 family transposase</fullName>
    </submittedName>
</protein>
<organism evidence="3 4">
    <name type="scientific">Rhodococcus antarcticus</name>
    <dbReference type="NCBI Taxonomy" id="2987751"/>
    <lineage>
        <taxon>Bacteria</taxon>
        <taxon>Bacillati</taxon>
        <taxon>Actinomycetota</taxon>
        <taxon>Actinomycetes</taxon>
        <taxon>Mycobacteriales</taxon>
        <taxon>Nocardiaceae</taxon>
        <taxon>Rhodococcus</taxon>
    </lineage>
</organism>
<geneLocation type="plasmid" evidence="3 4">
    <name>unnamed1</name>
</geneLocation>
<dbReference type="Pfam" id="PF22483">
    <property type="entry name" value="Mu-transpos_C_2"/>
    <property type="match status" value="1"/>
</dbReference>
<proteinExistence type="inferred from homology"/>